<reference evidence="1 2" key="1">
    <citation type="submission" date="2015-08" db="EMBL/GenBank/DDBJ databases">
        <title>Genomes of Isolates from Cabo Rojo, PR.</title>
        <authorList>
            <person name="Sanchez-Nieves R.L."/>
            <person name="Montalvo-Rodriguez R."/>
        </authorList>
    </citation>
    <scope>NUCLEOTIDE SEQUENCE [LARGE SCALE GENOMIC DNA]</scope>
    <source>
        <strain evidence="1 2">SL3</strain>
    </source>
</reference>
<evidence type="ECO:0000313" key="1">
    <source>
        <dbReference type="EMBL" id="KOX94648.1"/>
    </source>
</evidence>
<name>A0A0M9AMQ8_9EURY</name>
<proteinExistence type="predicted"/>
<dbReference type="AlphaFoldDB" id="A0A0M9AMQ8"/>
<organism evidence="1 2">
    <name type="scientific">Haloarcula rubripromontorii</name>
    <dbReference type="NCBI Taxonomy" id="1705562"/>
    <lineage>
        <taxon>Archaea</taxon>
        <taxon>Methanobacteriati</taxon>
        <taxon>Methanobacteriota</taxon>
        <taxon>Stenosarchaea group</taxon>
        <taxon>Halobacteria</taxon>
        <taxon>Halobacteriales</taxon>
        <taxon>Haloarculaceae</taxon>
        <taxon>Haloarcula</taxon>
    </lineage>
</organism>
<gene>
    <name evidence="1" type="ORF">AMS69_01980</name>
</gene>
<protein>
    <submittedName>
        <fullName evidence="1">Uncharacterized protein</fullName>
    </submittedName>
</protein>
<accession>A0A0M9AMQ8</accession>
<comment type="caution">
    <text evidence="1">The sequence shown here is derived from an EMBL/GenBank/DDBJ whole genome shotgun (WGS) entry which is preliminary data.</text>
</comment>
<sequence>MAAVAVESAMIYESSTGEYYSGLDIWMRFESGFWEPHDWSQATGQEWVQTEAGDILTLTPVPESALPDGVSVTEAEDVEYLPE</sequence>
<dbReference type="PATRIC" id="fig|1705562.3.peg.1339"/>
<dbReference type="OrthoDB" id="216494at2157"/>
<dbReference type="Proteomes" id="UP000037729">
    <property type="component" value="Unassembled WGS sequence"/>
</dbReference>
<dbReference type="EMBL" id="LIUF01000001">
    <property type="protein sequence ID" value="KOX94648.1"/>
    <property type="molecule type" value="Genomic_DNA"/>
</dbReference>
<evidence type="ECO:0000313" key="2">
    <source>
        <dbReference type="Proteomes" id="UP000037729"/>
    </source>
</evidence>
<keyword evidence="2" id="KW-1185">Reference proteome</keyword>